<evidence type="ECO:0000313" key="2">
    <source>
        <dbReference type="EMBL" id="KAF6804480.1"/>
    </source>
</evidence>
<dbReference type="AlphaFoldDB" id="A0A8H6J1M5"/>
<proteinExistence type="predicted"/>
<dbReference type="PANTHER" id="PTHR33112">
    <property type="entry name" value="DOMAIN PROTEIN, PUTATIVE-RELATED"/>
    <property type="match status" value="1"/>
</dbReference>
<dbReference type="PANTHER" id="PTHR33112:SF12">
    <property type="entry name" value="HETEROKARYON INCOMPATIBILITY DOMAIN-CONTAINING PROTEIN"/>
    <property type="match status" value="1"/>
</dbReference>
<organism evidence="2 3">
    <name type="scientific">Colletotrichum musicola</name>
    <dbReference type="NCBI Taxonomy" id="2175873"/>
    <lineage>
        <taxon>Eukaryota</taxon>
        <taxon>Fungi</taxon>
        <taxon>Dikarya</taxon>
        <taxon>Ascomycota</taxon>
        <taxon>Pezizomycotina</taxon>
        <taxon>Sordariomycetes</taxon>
        <taxon>Hypocreomycetidae</taxon>
        <taxon>Glomerellales</taxon>
        <taxon>Glomerellaceae</taxon>
        <taxon>Colletotrichum</taxon>
        <taxon>Colletotrichum orchidearum species complex</taxon>
    </lineage>
</organism>
<name>A0A8H6J1M5_9PEZI</name>
<dbReference type="EMBL" id="WIGM01001132">
    <property type="protein sequence ID" value="KAF6804480.1"/>
    <property type="molecule type" value="Genomic_DNA"/>
</dbReference>
<dbReference type="Pfam" id="PF06985">
    <property type="entry name" value="HET"/>
    <property type="match status" value="1"/>
</dbReference>
<evidence type="ECO:0000259" key="1">
    <source>
        <dbReference type="Pfam" id="PF06985"/>
    </source>
</evidence>
<reference evidence="2" key="1">
    <citation type="journal article" date="2020" name="Phytopathology">
        <title>Genome Sequence Resources of Colletotrichum truncatum, C. plurivorum, C. musicola, and C. sojae: Four Species Pathogenic to Soybean (Glycine max).</title>
        <authorList>
            <person name="Rogerio F."/>
            <person name="Boufleur T.R."/>
            <person name="Ciampi-Guillardi M."/>
            <person name="Sukno S.A."/>
            <person name="Thon M.R."/>
            <person name="Massola Junior N.S."/>
            <person name="Baroncelli R."/>
        </authorList>
    </citation>
    <scope>NUCLEOTIDE SEQUENCE</scope>
    <source>
        <strain evidence="2">LFN0074</strain>
    </source>
</reference>
<feature type="domain" description="Heterokaryon incompatibility" evidence="1">
    <location>
        <begin position="183"/>
        <end position="264"/>
    </location>
</feature>
<protein>
    <recommendedName>
        <fullName evidence="1">Heterokaryon incompatibility domain-containing protein</fullName>
    </recommendedName>
</protein>
<dbReference type="OrthoDB" id="2958217at2759"/>
<gene>
    <name evidence="2" type="ORF">CMUS01_14840</name>
</gene>
<accession>A0A8H6J1M5</accession>
<comment type="caution">
    <text evidence="2">The sequence shown here is derived from an EMBL/GenBank/DDBJ whole genome shotgun (WGS) entry which is preliminary data.</text>
</comment>
<keyword evidence="3" id="KW-1185">Reference proteome</keyword>
<sequence>SRLVYTSRCPLCRLVSEAIHEDYKATHPEDGVAASHLNLVNVFWSRDAGPDCKGAFVMYGVRSCIVCFASDDLNISQATESFCLRAVVASELNYSRIWTWISTCAETHAASCGHGGITPISFDDAYPGLLVLRLIDVEEDRLIEASEILPYAALSYVWGGIATIRLTRANLEKMLQPGSLEEDNSEDLERGVKVMDNIYEQSQLTVIAATGHSAEAGLPGVRGNSRLQTQAVEVKKNTHRGVFVGLDQLLQSTVYQSRAWTFQEQLLCRRALFFVDNQVFFRCRQHTLSERTLQDIRNPQFEMSKHTASQNLTQLSWLEDPVKDYAGILEHCTARALTNQGDAQQALAGTMRRVGQRLGQDVVQGLPSGEMDSFLLFRSASGGGFSSRRRGFPSWSWAGWEQAVTSGYDDIVSNWPESQNWIVCRDGQSYPLLQFWTLTVYYRTRVENAFAGICTMYGNDGSSCGIVRVDGLESDIVSSGDDPWEFILLSEHSDEGQDQGLDAVYTIMLLEKHNGFAERRGLEYCSLSRIPLSYPPGPVWKEIILGWDNTDIERLGLR</sequence>
<dbReference type="InterPro" id="IPR010730">
    <property type="entry name" value="HET"/>
</dbReference>
<feature type="non-terminal residue" evidence="2">
    <location>
        <position position="1"/>
    </location>
</feature>
<evidence type="ECO:0000313" key="3">
    <source>
        <dbReference type="Proteomes" id="UP000639643"/>
    </source>
</evidence>
<dbReference type="Proteomes" id="UP000639643">
    <property type="component" value="Unassembled WGS sequence"/>
</dbReference>